<accession>A0A2S7XN50</accession>
<organism evidence="2 3">
    <name type="scientific">Chromatium okenii</name>
    <dbReference type="NCBI Taxonomy" id="61644"/>
    <lineage>
        <taxon>Bacteria</taxon>
        <taxon>Pseudomonadati</taxon>
        <taxon>Pseudomonadota</taxon>
        <taxon>Gammaproteobacteria</taxon>
        <taxon>Chromatiales</taxon>
        <taxon>Chromatiaceae</taxon>
        <taxon>Chromatium</taxon>
    </lineage>
</organism>
<proteinExistence type="predicted"/>
<evidence type="ECO:0000313" key="3">
    <source>
        <dbReference type="Proteomes" id="UP000239936"/>
    </source>
</evidence>
<feature type="coiled-coil region" evidence="1">
    <location>
        <begin position="3"/>
        <end position="61"/>
    </location>
</feature>
<sequence>MLIIRAEQLAAFQQAAITSLENQLLTHIQAVTPMLNSTLGKKALRLEVKQAMNSAAEYELTERAAIRLFVELRFLLGSGFDSDPQYHWIVPILRDKETPQMMRALQLYEKIADYQTQVLGEGGINTQVALRHFMLFMQQPFLLSMRDFGQGMLRVLTDIFPLKAAYLGEEALQGIIRSGYAQAKALGFPTLRSYGVLTGLMFVCGHGCIADPLYSWIAQILQETQTPDVVAEQLNQQTLLWLEQMLAAAPEGIATVGITPIAVDSDSIKESSQ</sequence>
<dbReference type="RefSeq" id="WP_105074215.1">
    <property type="nucleotide sequence ID" value="NZ_PPGH01000037.1"/>
</dbReference>
<name>A0A2S7XN50_9GAMM</name>
<keyword evidence="1" id="KW-0175">Coiled coil</keyword>
<reference evidence="2 3" key="1">
    <citation type="submission" date="2018-01" db="EMBL/GenBank/DDBJ databases">
        <title>The complete genome sequence of Chromatium okenii LaCa, a purple sulfur bacterium with a turbulent life.</title>
        <authorList>
            <person name="Luedin S.M."/>
            <person name="Liechti N."/>
            <person name="Storelli N."/>
            <person name="Danza F."/>
            <person name="Wittwer M."/>
            <person name="Pothier J.F."/>
            <person name="Tonolla M.A."/>
        </authorList>
    </citation>
    <scope>NUCLEOTIDE SEQUENCE [LARGE SCALE GENOMIC DNA]</scope>
    <source>
        <strain evidence="2 3">LaCa</strain>
    </source>
</reference>
<evidence type="ECO:0000313" key="2">
    <source>
        <dbReference type="EMBL" id="PQJ95155.1"/>
    </source>
</evidence>
<dbReference type="OrthoDB" id="7066697at2"/>
<dbReference type="EMBL" id="PPGH01000037">
    <property type="protein sequence ID" value="PQJ95155.1"/>
    <property type="molecule type" value="Genomic_DNA"/>
</dbReference>
<gene>
    <name evidence="2" type="ORF">CXB77_12760</name>
</gene>
<evidence type="ECO:0000256" key="1">
    <source>
        <dbReference type="SAM" id="Coils"/>
    </source>
</evidence>
<keyword evidence="3" id="KW-1185">Reference proteome</keyword>
<dbReference type="AlphaFoldDB" id="A0A2S7XN50"/>
<protein>
    <submittedName>
        <fullName evidence="2">Uncharacterized protein</fullName>
    </submittedName>
</protein>
<dbReference type="Proteomes" id="UP000239936">
    <property type="component" value="Unassembled WGS sequence"/>
</dbReference>
<comment type="caution">
    <text evidence="2">The sequence shown here is derived from an EMBL/GenBank/DDBJ whole genome shotgun (WGS) entry which is preliminary data.</text>
</comment>